<protein>
    <submittedName>
        <fullName evidence="7">LIM domain protein</fullName>
    </submittedName>
</protein>
<feature type="compositionally biased region" description="Polar residues" evidence="5">
    <location>
        <begin position="323"/>
        <end position="339"/>
    </location>
</feature>
<sequence>RKTLRSLSPPASVGILQRTPELDDFAPPYDPYERRRDDWRCEYPVHQRSRSSYELRRSDGGAASRRDYADYDRDAHVREELELDEMYRKKNYHTVGSYRDRAAPKSTTVPVQRGDSRRDYRFVDTPRPYHPTRSRSSDLVIEREYRDEAEISDVSHRFYDRDGNYVYKDRKRGCDLDIRRDYDFARDAERRSLRVPTRYCRSVERRVEERMEYEEKEKRMWIPERRVVESRDWRDVINQQRQAAPGRAADTQRIRDASASLGNLPAIINRKLEETRKLEKERHSTEYGYRSPHIENYERATDYGRFEKSYQPEYRGRDYNSLRYGQTDTTRGVDTNFASSDYRRREQREISPSPGYGRREMSAGYREEIRREPVNNDQVVAVSGKHRCAHCADELGRGAAMIIESLNLFYHLACFKCYVCKTPLGSGATGADVRVREGRLHCQSCYSNDRVQLSKV</sequence>
<dbReference type="SMART" id="SM00132">
    <property type="entry name" value="LIM"/>
    <property type="match status" value="1"/>
</dbReference>
<organism evidence="7 8">
    <name type="scientific">Ancylostoma caninum</name>
    <name type="common">Dog hookworm</name>
    <dbReference type="NCBI Taxonomy" id="29170"/>
    <lineage>
        <taxon>Eukaryota</taxon>
        <taxon>Metazoa</taxon>
        <taxon>Ecdysozoa</taxon>
        <taxon>Nematoda</taxon>
        <taxon>Chromadorea</taxon>
        <taxon>Rhabditida</taxon>
        <taxon>Rhabditina</taxon>
        <taxon>Rhabditomorpha</taxon>
        <taxon>Strongyloidea</taxon>
        <taxon>Ancylostomatidae</taxon>
        <taxon>Ancylostomatinae</taxon>
        <taxon>Ancylostoma</taxon>
    </lineage>
</organism>
<dbReference type="GO" id="GO:0032034">
    <property type="term" value="F:myosin II head/neck binding"/>
    <property type="evidence" value="ECO:0007669"/>
    <property type="project" value="TreeGrafter"/>
</dbReference>
<dbReference type="OrthoDB" id="15627at2759"/>
<keyword evidence="8" id="KW-1185">Reference proteome</keyword>
<evidence type="ECO:0000256" key="5">
    <source>
        <dbReference type="SAM" id="MobiDB-lite"/>
    </source>
</evidence>
<dbReference type="Pfam" id="PF00412">
    <property type="entry name" value="LIM"/>
    <property type="match status" value="1"/>
</dbReference>
<comment type="caution">
    <text evidence="7">The sequence shown here is derived from an EMBL/GenBank/DDBJ whole genome shotgun (WGS) entry which is preliminary data.</text>
</comment>
<dbReference type="PANTHER" id="PTHR15551:SF3">
    <property type="entry name" value="LIM AND CALPONIN HOMOLOGY DOMAINS-CONTAINING PROTEIN 1"/>
    <property type="match status" value="1"/>
</dbReference>
<dbReference type="Proteomes" id="UP000252519">
    <property type="component" value="Unassembled WGS sequence"/>
</dbReference>
<dbReference type="STRING" id="29170.A0A368GTU8"/>
<evidence type="ECO:0000313" key="7">
    <source>
        <dbReference type="EMBL" id="RCN47801.1"/>
    </source>
</evidence>
<feature type="compositionally biased region" description="Basic and acidic residues" evidence="5">
    <location>
        <begin position="31"/>
        <end position="65"/>
    </location>
</feature>
<keyword evidence="1 4" id="KW-0479">Metal-binding</keyword>
<dbReference type="PROSITE" id="PS00478">
    <property type="entry name" value="LIM_DOMAIN_1"/>
    <property type="match status" value="1"/>
</dbReference>
<dbReference type="GO" id="GO:0001725">
    <property type="term" value="C:stress fiber"/>
    <property type="evidence" value="ECO:0007669"/>
    <property type="project" value="TreeGrafter"/>
</dbReference>
<reference evidence="7 8" key="1">
    <citation type="submission" date="2014-10" db="EMBL/GenBank/DDBJ databases">
        <title>Draft genome of the hookworm Ancylostoma caninum.</title>
        <authorList>
            <person name="Mitreva M."/>
        </authorList>
    </citation>
    <scope>NUCLEOTIDE SEQUENCE [LARGE SCALE GENOMIC DNA]</scope>
    <source>
        <strain evidence="7 8">Baltimore</strain>
    </source>
</reference>
<gene>
    <name evidence="7" type="ORF">ANCCAN_06138</name>
</gene>
<name>A0A368GTU8_ANCCA</name>
<feature type="region of interest" description="Disordered" evidence="5">
    <location>
        <begin position="1"/>
        <end position="65"/>
    </location>
</feature>
<feature type="region of interest" description="Disordered" evidence="5">
    <location>
        <begin position="317"/>
        <end position="360"/>
    </location>
</feature>
<dbReference type="EMBL" id="JOJR01000056">
    <property type="protein sequence ID" value="RCN47801.1"/>
    <property type="molecule type" value="Genomic_DNA"/>
</dbReference>
<dbReference type="GO" id="GO:0046872">
    <property type="term" value="F:metal ion binding"/>
    <property type="evidence" value="ECO:0007669"/>
    <property type="project" value="UniProtKB-KW"/>
</dbReference>
<dbReference type="CDD" id="cd08368">
    <property type="entry name" value="LIM"/>
    <property type="match status" value="1"/>
</dbReference>
<dbReference type="GO" id="GO:0051893">
    <property type="term" value="P:regulation of focal adhesion assembly"/>
    <property type="evidence" value="ECO:0007669"/>
    <property type="project" value="TreeGrafter"/>
</dbReference>
<dbReference type="Gene3D" id="2.10.110.10">
    <property type="entry name" value="Cysteine Rich Protein"/>
    <property type="match status" value="1"/>
</dbReference>
<dbReference type="PANTHER" id="PTHR15551">
    <property type="entry name" value="LIM DOMAIN ONLY 7"/>
    <property type="match status" value="1"/>
</dbReference>
<keyword evidence="3 4" id="KW-0440">LIM domain</keyword>
<evidence type="ECO:0000256" key="3">
    <source>
        <dbReference type="ARBA" id="ARBA00023038"/>
    </source>
</evidence>
<feature type="domain" description="LIM zinc-binding" evidence="6">
    <location>
        <begin position="386"/>
        <end position="452"/>
    </location>
</feature>
<dbReference type="PROSITE" id="PS50023">
    <property type="entry name" value="LIM_DOMAIN_2"/>
    <property type="match status" value="1"/>
</dbReference>
<dbReference type="GO" id="GO:0051496">
    <property type="term" value="P:positive regulation of stress fiber assembly"/>
    <property type="evidence" value="ECO:0007669"/>
    <property type="project" value="TreeGrafter"/>
</dbReference>
<accession>A0A368GTU8</accession>
<evidence type="ECO:0000259" key="6">
    <source>
        <dbReference type="PROSITE" id="PS50023"/>
    </source>
</evidence>
<dbReference type="AlphaFoldDB" id="A0A368GTU8"/>
<feature type="non-terminal residue" evidence="7">
    <location>
        <position position="1"/>
    </location>
</feature>
<evidence type="ECO:0000256" key="1">
    <source>
        <dbReference type="ARBA" id="ARBA00022723"/>
    </source>
</evidence>
<evidence type="ECO:0000313" key="8">
    <source>
        <dbReference type="Proteomes" id="UP000252519"/>
    </source>
</evidence>
<dbReference type="InterPro" id="IPR001781">
    <property type="entry name" value="Znf_LIM"/>
</dbReference>
<keyword evidence="2 4" id="KW-0862">Zinc</keyword>
<evidence type="ECO:0000256" key="2">
    <source>
        <dbReference type="ARBA" id="ARBA00022833"/>
    </source>
</evidence>
<evidence type="ECO:0000256" key="4">
    <source>
        <dbReference type="PROSITE-ProRule" id="PRU00125"/>
    </source>
</evidence>
<proteinExistence type="predicted"/>